<dbReference type="Proteomes" id="UP001652661">
    <property type="component" value="Chromosome 2L"/>
</dbReference>
<reference evidence="2" key="1">
    <citation type="submission" date="2025-05" db="UniProtKB">
        <authorList>
            <consortium name="RefSeq"/>
        </authorList>
    </citation>
    <scope>NUCLEOTIDE SEQUENCE [LARGE SCALE GENOMIC DNA]</scope>
    <source>
        <strain evidence="2">14028-0561.14</strain>
    </source>
</reference>
<reference evidence="3" key="2">
    <citation type="submission" date="2025-08" db="UniProtKB">
        <authorList>
            <consortium name="RefSeq"/>
        </authorList>
    </citation>
    <scope>IDENTIFICATION</scope>
    <source>
        <strain evidence="3">14028-0561.14</strain>
        <tissue evidence="3">Whole fly</tissue>
    </source>
</reference>
<dbReference type="AlphaFoldDB" id="A0A6P4IHR9"/>
<feature type="region of interest" description="Disordered" evidence="1">
    <location>
        <begin position="1"/>
        <end position="35"/>
    </location>
</feature>
<organism evidence="2 3">
    <name type="scientific">Drosophila kikkawai</name>
    <name type="common">Fruit fly</name>
    <dbReference type="NCBI Taxonomy" id="30033"/>
    <lineage>
        <taxon>Eukaryota</taxon>
        <taxon>Metazoa</taxon>
        <taxon>Ecdysozoa</taxon>
        <taxon>Arthropoda</taxon>
        <taxon>Hexapoda</taxon>
        <taxon>Insecta</taxon>
        <taxon>Pterygota</taxon>
        <taxon>Neoptera</taxon>
        <taxon>Endopterygota</taxon>
        <taxon>Diptera</taxon>
        <taxon>Brachycera</taxon>
        <taxon>Muscomorpha</taxon>
        <taxon>Ephydroidea</taxon>
        <taxon>Drosophilidae</taxon>
        <taxon>Drosophila</taxon>
        <taxon>Sophophora</taxon>
    </lineage>
</organism>
<gene>
    <name evidence="3" type="primary">LOC108074537</name>
</gene>
<name>A0A6P4IHR9_DROKI</name>
<dbReference type="GeneID" id="108074537"/>
<feature type="region of interest" description="Disordered" evidence="1">
    <location>
        <begin position="165"/>
        <end position="202"/>
    </location>
</feature>
<protein>
    <submittedName>
        <fullName evidence="3">Uncharacterized protein isoform X1</fullName>
    </submittedName>
</protein>
<proteinExistence type="predicted"/>
<keyword evidence="2" id="KW-1185">Reference proteome</keyword>
<sequence length="501" mass="58589">MPSHAVIPSPIASRKLPPGRSMPRSSARNIKQRLGEKFRNTEVVRRALGDEFNEWNDRRIWNDNISGGAGLLSEPNPPPPPENLDWNNTYRRREMSPNIEAFMNFNDQPEPEYNNEVYVGPERFSSNDFQRGMKQPAIIRNFPDLSNSALKDSFSSGDYHSFEGRRGDSGFMESSSSFNYGGPEISPQDYTGQRGLGNDQWRPYDLPAEVAKKRRREPSPRVPERPRAAPEILDKVYHIGGYKLPYITNGVRLPQPESKSFLARFFKKSPAYRITRKKGKERSPVEHVYLESMDVNEFEDEGGKHFSLYRFREDIAKELTKVYRGRFYRTWDGWWKDFNSINLDIDKELDKFEDFNVKYNFMPPGVTWNFADLINKAKIALTKNRNNYLGNMRIIYGLMDHTILANMPMEAVAKLQDLIRSVPNHLWIYKLRCMVYLWYNYKQVMDNKDTKDKKYQHVSKEWNSPVIHWVAKQAFNELRNISQTEYPAFNKLYRTAKGAKA</sequence>
<dbReference type="RefSeq" id="XP_017022113.1">
    <property type="nucleotide sequence ID" value="XM_017166624.3"/>
</dbReference>
<evidence type="ECO:0000313" key="2">
    <source>
        <dbReference type="Proteomes" id="UP001652661"/>
    </source>
</evidence>
<accession>A0A6P4IHR9</accession>
<evidence type="ECO:0000313" key="3">
    <source>
        <dbReference type="RefSeq" id="XP_017022113.1"/>
    </source>
</evidence>
<evidence type="ECO:0000256" key="1">
    <source>
        <dbReference type="SAM" id="MobiDB-lite"/>
    </source>
</evidence>
<dbReference type="OrthoDB" id="7854954at2759"/>